<evidence type="ECO:0000313" key="1">
    <source>
        <dbReference type="EMBL" id="KAA9043610.1"/>
    </source>
</evidence>
<dbReference type="EMBL" id="VYQC01000011">
    <property type="protein sequence ID" value="KAA9043610.1"/>
    <property type="molecule type" value="Genomic_DNA"/>
</dbReference>
<protein>
    <submittedName>
        <fullName evidence="1">Glycosyltransferase family 4 protein</fullName>
    </submittedName>
</protein>
<dbReference type="Proteomes" id="UP000327007">
    <property type="component" value="Unassembled WGS sequence"/>
</dbReference>
<proteinExistence type="predicted"/>
<dbReference type="PANTHER" id="PTHR12526">
    <property type="entry name" value="GLYCOSYLTRANSFERASE"/>
    <property type="match status" value="1"/>
</dbReference>
<dbReference type="Pfam" id="PF13692">
    <property type="entry name" value="Glyco_trans_1_4"/>
    <property type="match status" value="1"/>
</dbReference>
<sequence length="396" mass="44355">MNLMKIAYLTAYLGKEFMTKYGNGKKFALSGPFKSLGIARSMMAAGHDVTIYSSGVTTCGVKISAFTEIEEYPEGKLTIKYCDILSKRRCDPINQLCVAKLLKKEHKCEHFDVLVYYNITLGAALLVKSLKGCINVLEYEDNIFNRALIGDKNNFVWFKTKLYNRIIKHTKGIMAVCNGLMLPEIPNRVLTPGIVNEEVSDNVSTRVNKLEAGRPVIIILTGGIHYSKGGDLLVGAMKYIKTPCIVKVYGNCNLDERLKAFIAELPAIHKFEFNGYMEHAKLIRTLDRDADILINTTRSMGVGAQAAGFPFKMMEYASTGRPIVSSEIGKLDADYNSHITYYDGEDPKMIANTIEEVIAHYDEKVKSALELQKRVLSEYTIKGTGRKLDTFFKVMK</sequence>
<dbReference type="SUPFAM" id="SSF53756">
    <property type="entry name" value="UDP-Glycosyltransferase/glycogen phosphorylase"/>
    <property type="match status" value="1"/>
</dbReference>
<accession>A0AAI9WH12</accession>
<dbReference type="AlphaFoldDB" id="A0AAI9WH12"/>
<dbReference type="Gene3D" id="3.40.50.2000">
    <property type="entry name" value="Glycogen Phosphorylase B"/>
    <property type="match status" value="2"/>
</dbReference>
<name>A0AAI9WH12_9BACE</name>
<evidence type="ECO:0000313" key="2">
    <source>
        <dbReference type="Proteomes" id="UP000327007"/>
    </source>
</evidence>
<organism evidence="1 2">
    <name type="scientific">Bacteroides xylanisolvens</name>
    <dbReference type="NCBI Taxonomy" id="371601"/>
    <lineage>
        <taxon>Bacteria</taxon>
        <taxon>Pseudomonadati</taxon>
        <taxon>Bacteroidota</taxon>
        <taxon>Bacteroidia</taxon>
        <taxon>Bacteroidales</taxon>
        <taxon>Bacteroidaceae</taxon>
        <taxon>Bacteroides</taxon>
    </lineage>
</organism>
<comment type="caution">
    <text evidence="1">The sequence shown here is derived from an EMBL/GenBank/DDBJ whole genome shotgun (WGS) entry which is preliminary data.</text>
</comment>
<gene>
    <name evidence="1" type="ORF">F6S82_17190</name>
</gene>
<reference evidence="2" key="1">
    <citation type="journal article" date="2018" name="J. Anim. Genet.">
        <title>Acquired interbacterial defense systems protect against interspecies antagonism in the human gut microbiome.</title>
        <authorList>
            <person name="Ross B.D."/>
            <person name="Verster A.J."/>
            <person name="Radey M.C."/>
            <person name="Schmidtke D.T."/>
            <person name="Pope C.E."/>
            <person name="Hoffman L.R."/>
            <person name="Hajjar A."/>
            <person name="Peterson S.B."/>
            <person name="Borenstein E."/>
            <person name="Mougous J."/>
        </authorList>
    </citation>
    <scope>NUCLEOTIDE SEQUENCE [LARGE SCALE GENOMIC DNA]</scope>
    <source>
        <strain evidence="2">H204</strain>
    </source>
</reference>